<evidence type="ECO:0000256" key="3">
    <source>
        <dbReference type="ARBA" id="ARBA00023315"/>
    </source>
</evidence>
<dbReference type="SUPFAM" id="SSF53659">
    <property type="entry name" value="Isocitrate/Isopropylmalate dehydrogenase-like"/>
    <property type="match status" value="1"/>
</dbReference>
<dbReference type="PANTHER" id="PTHR43356">
    <property type="entry name" value="PHOSPHATE ACETYLTRANSFERASE"/>
    <property type="match status" value="1"/>
</dbReference>
<dbReference type="RefSeq" id="WP_288186132.1">
    <property type="nucleotide sequence ID" value="NZ_LT608335.1"/>
</dbReference>
<dbReference type="PANTHER" id="PTHR43356:SF2">
    <property type="entry name" value="PHOSPHATE ACETYLTRANSFERASE"/>
    <property type="match status" value="1"/>
</dbReference>
<reference evidence="5" key="1">
    <citation type="submission" date="2016-08" db="EMBL/GenBank/DDBJ databases">
        <authorList>
            <person name="Seilhamer J.J."/>
        </authorList>
    </citation>
    <scope>NUCLEOTIDE SEQUENCE</scope>
    <source>
        <strain evidence="5">86</strain>
    </source>
</reference>
<comment type="similarity">
    <text evidence="1">Belongs to the phosphate acetyltransferase and butyryltransferase family.</text>
</comment>
<accession>A0A212M217</accession>
<dbReference type="InterPro" id="IPR002505">
    <property type="entry name" value="PTA_PTB"/>
</dbReference>
<keyword evidence="2 5" id="KW-0808">Transferase</keyword>
<dbReference type="PIRSF" id="PIRSF000428">
    <property type="entry name" value="P_Ac_trans"/>
    <property type="match status" value="1"/>
</dbReference>
<dbReference type="EC" id="2.3.1.19" evidence="5"/>
<dbReference type="NCBIfam" id="NF006045">
    <property type="entry name" value="PRK08190.1"/>
    <property type="match status" value="1"/>
</dbReference>
<proteinExistence type="inferred from homology"/>
<organism evidence="5">
    <name type="scientific">uncultured Sporomusa sp</name>
    <dbReference type="NCBI Taxonomy" id="307249"/>
    <lineage>
        <taxon>Bacteria</taxon>
        <taxon>Bacillati</taxon>
        <taxon>Bacillota</taxon>
        <taxon>Negativicutes</taxon>
        <taxon>Selenomonadales</taxon>
        <taxon>Sporomusaceae</taxon>
        <taxon>Sporomusa</taxon>
        <taxon>environmental samples</taxon>
    </lineage>
</organism>
<dbReference type="InterPro" id="IPR012147">
    <property type="entry name" value="P_Ac_Bu_trans"/>
</dbReference>
<dbReference type="AlphaFoldDB" id="A0A212M217"/>
<dbReference type="NCBIfam" id="NF004472">
    <property type="entry name" value="PRK05805.1"/>
    <property type="match status" value="1"/>
</dbReference>
<dbReference type="InterPro" id="IPR050500">
    <property type="entry name" value="Phos_Acetyltrans/Butyryltrans"/>
</dbReference>
<protein>
    <submittedName>
        <fullName evidence="5">Phosphate butyryltransferase</fullName>
        <ecNumber evidence="5">2.3.1.19</ecNumber>
    </submittedName>
</protein>
<dbReference type="GO" id="GO:0050182">
    <property type="term" value="F:phosphate butyryltransferase activity"/>
    <property type="evidence" value="ECO:0007669"/>
    <property type="project" value="UniProtKB-EC"/>
</dbReference>
<evidence type="ECO:0000259" key="4">
    <source>
        <dbReference type="Pfam" id="PF01515"/>
    </source>
</evidence>
<evidence type="ECO:0000256" key="2">
    <source>
        <dbReference type="ARBA" id="ARBA00022679"/>
    </source>
</evidence>
<feature type="domain" description="Phosphate acetyl/butaryl transferase" evidence="4">
    <location>
        <begin position="7"/>
        <end position="76"/>
    </location>
</feature>
<dbReference type="Gene3D" id="3.40.718.10">
    <property type="entry name" value="Isopropylmalate Dehydrogenase"/>
    <property type="match status" value="1"/>
</dbReference>
<keyword evidence="3 5" id="KW-0012">Acyltransferase</keyword>
<sequence length="309" mass="32955">MITRFEEIVKISQLKGPKTIAVAVAQDYEVLLAVNSARELGIAAAILVGNEAEIRQIAQNNHIAIDKFKIIDQKDSIEACRTAVRLVAQGEAQIVMKGLVDTAVILKAVLDKEFGLRTENVLSHVAVAGVTGYDRLFYITDAAMNIEPDIAVKKQIIQNAVQVANALGNDNPKVACICAVEKVNTKMKATLEAEALVKMNQAGELTGCLVAGPLAFDNAVSPEAAKHKGITHPVAGNADILLMPFIEAGNVLYKSIVFFARGQIAGIIVGAKAPIVLTSRADSDIAKLNSIAIGVLMASKSEEKKSYER</sequence>
<dbReference type="Pfam" id="PF01515">
    <property type="entry name" value="PTA_PTB"/>
    <property type="match status" value="2"/>
</dbReference>
<evidence type="ECO:0000256" key="1">
    <source>
        <dbReference type="ARBA" id="ARBA00005656"/>
    </source>
</evidence>
<feature type="domain" description="Phosphate acetyl/butaryl transferase" evidence="4">
    <location>
        <begin position="81"/>
        <end position="293"/>
    </location>
</feature>
<dbReference type="EMBL" id="FMJE01000007">
    <property type="protein sequence ID" value="SCM83790.1"/>
    <property type="molecule type" value="Genomic_DNA"/>
</dbReference>
<name>A0A212M217_9FIRM</name>
<gene>
    <name evidence="5" type="primary">ptb</name>
    <name evidence="5" type="ORF">KL86SPO_70648</name>
</gene>
<evidence type="ECO:0000313" key="5">
    <source>
        <dbReference type="EMBL" id="SCM83790.1"/>
    </source>
</evidence>